<keyword evidence="3" id="KW-1185">Reference proteome</keyword>
<organism evidence="2 3">
    <name type="scientific">Caenorhabditis nigoni</name>
    <dbReference type="NCBI Taxonomy" id="1611254"/>
    <lineage>
        <taxon>Eukaryota</taxon>
        <taxon>Metazoa</taxon>
        <taxon>Ecdysozoa</taxon>
        <taxon>Nematoda</taxon>
        <taxon>Chromadorea</taxon>
        <taxon>Rhabditida</taxon>
        <taxon>Rhabditina</taxon>
        <taxon>Rhabditomorpha</taxon>
        <taxon>Rhabditoidea</taxon>
        <taxon>Rhabditidae</taxon>
        <taxon>Peloderinae</taxon>
        <taxon>Caenorhabditis</taxon>
    </lineage>
</organism>
<dbReference type="PANTHER" id="PTHR31824:SF3">
    <property type="entry name" value="AAA DOMAIN-CONTAINING PROTEIN"/>
    <property type="match status" value="1"/>
</dbReference>
<feature type="compositionally biased region" description="Pro residues" evidence="1">
    <location>
        <begin position="1"/>
        <end position="11"/>
    </location>
</feature>
<reference evidence="3" key="1">
    <citation type="submission" date="2017-10" db="EMBL/GenBank/DDBJ databases">
        <title>Rapid genome shrinkage in a self-fertile nematode reveals novel sperm competition proteins.</title>
        <authorList>
            <person name="Yin D."/>
            <person name="Schwarz E.M."/>
            <person name="Thomas C.G."/>
            <person name="Felde R.L."/>
            <person name="Korf I.F."/>
            <person name="Cutter A.D."/>
            <person name="Schartner C.M."/>
            <person name="Ralston E.J."/>
            <person name="Meyer B.J."/>
            <person name="Haag E.S."/>
        </authorList>
    </citation>
    <scope>NUCLEOTIDE SEQUENCE [LARGE SCALE GENOMIC DNA]</scope>
    <source>
        <strain evidence="3">JU1422</strain>
    </source>
</reference>
<feature type="compositionally biased region" description="Acidic residues" evidence="1">
    <location>
        <begin position="135"/>
        <end position="144"/>
    </location>
</feature>
<feature type="region of interest" description="Disordered" evidence="1">
    <location>
        <begin position="1"/>
        <end position="150"/>
    </location>
</feature>
<gene>
    <name evidence="2" type="ORF">B9Z55_027087</name>
</gene>
<dbReference type="AlphaFoldDB" id="A0A2G5SIT0"/>
<protein>
    <submittedName>
        <fullName evidence="2">Uncharacterized protein</fullName>
    </submittedName>
</protein>
<dbReference type="OrthoDB" id="5801869at2759"/>
<accession>A0A2G5SIT0</accession>
<dbReference type="EMBL" id="PDUG01000007">
    <property type="protein sequence ID" value="PIC14948.1"/>
    <property type="molecule type" value="Genomic_DNA"/>
</dbReference>
<dbReference type="PANTHER" id="PTHR31824">
    <property type="entry name" value="PROTEIN CBG17809"/>
    <property type="match status" value="1"/>
</dbReference>
<comment type="caution">
    <text evidence="2">The sequence shown here is derived from an EMBL/GenBank/DDBJ whole genome shotgun (WGS) entry which is preliminary data.</text>
</comment>
<feature type="compositionally biased region" description="Basic residues" evidence="1">
    <location>
        <begin position="30"/>
        <end position="39"/>
    </location>
</feature>
<evidence type="ECO:0000313" key="2">
    <source>
        <dbReference type="EMBL" id="PIC14948.1"/>
    </source>
</evidence>
<evidence type="ECO:0000313" key="3">
    <source>
        <dbReference type="Proteomes" id="UP000230233"/>
    </source>
</evidence>
<proteinExistence type="predicted"/>
<name>A0A2G5SIT0_9PELO</name>
<feature type="compositionally biased region" description="Acidic residues" evidence="1">
    <location>
        <begin position="108"/>
        <end position="125"/>
    </location>
</feature>
<sequence>MEGSPTPPTGPGPSDIDEMLVKTEDTPTARPKRQPKKNVRYSNADYLMGVAEGAPSSSSGPQKPLEPPKSAARKRKSNPRQEEQAMILTDASQIHVAMEYEIPQQNHEDDDGPPVLDDVEYEDDGLQGGGPADGQESDDDEMAPDLERNP</sequence>
<evidence type="ECO:0000256" key="1">
    <source>
        <dbReference type="SAM" id="MobiDB-lite"/>
    </source>
</evidence>
<dbReference type="Proteomes" id="UP000230233">
    <property type="component" value="Unassembled WGS sequence"/>
</dbReference>